<dbReference type="AlphaFoldDB" id="A0A506TWK7"/>
<evidence type="ECO:0000313" key="2">
    <source>
        <dbReference type="EMBL" id="TPW25870.1"/>
    </source>
</evidence>
<keyword evidence="1" id="KW-0732">Signal</keyword>
<organism evidence="2 3">
    <name type="scientific">Pararhizobium mangrovi</name>
    <dbReference type="NCBI Taxonomy" id="2590452"/>
    <lineage>
        <taxon>Bacteria</taxon>
        <taxon>Pseudomonadati</taxon>
        <taxon>Pseudomonadota</taxon>
        <taxon>Alphaproteobacteria</taxon>
        <taxon>Hyphomicrobiales</taxon>
        <taxon>Rhizobiaceae</taxon>
        <taxon>Rhizobium/Agrobacterium group</taxon>
        <taxon>Pararhizobium</taxon>
    </lineage>
</organism>
<feature type="chain" id="PRO_5021200111" description="KTSC domain-containing protein" evidence="1">
    <location>
        <begin position="20"/>
        <end position="105"/>
    </location>
</feature>
<evidence type="ECO:0000256" key="1">
    <source>
        <dbReference type="SAM" id="SignalP"/>
    </source>
</evidence>
<reference evidence="2 3" key="1">
    <citation type="submission" date="2019-06" db="EMBL/GenBank/DDBJ databases">
        <authorList>
            <person name="Li M."/>
        </authorList>
    </citation>
    <scope>NUCLEOTIDE SEQUENCE [LARGE SCALE GENOMIC DNA]</scope>
    <source>
        <strain evidence="2 3">BGMRC6574</strain>
    </source>
</reference>
<evidence type="ECO:0000313" key="3">
    <source>
        <dbReference type="Proteomes" id="UP000320314"/>
    </source>
</evidence>
<dbReference type="RefSeq" id="WP_141168351.1">
    <property type="nucleotide sequence ID" value="NZ_VHLH01000046.1"/>
</dbReference>
<sequence length="105" mass="11505">MKAFAAALALVILPLPAQAIQRYETTALSCDQVHAVIAHDGAAILQYTAPDSGLPIYDRYVANGNYCEAYSVPERDTILTNDTPSCPVYHCMRRHLEPDELGNGR</sequence>
<gene>
    <name evidence="2" type="ORF">FJU11_17410</name>
</gene>
<protein>
    <recommendedName>
        <fullName evidence="4">KTSC domain-containing protein</fullName>
    </recommendedName>
</protein>
<dbReference type="Proteomes" id="UP000320314">
    <property type="component" value="Unassembled WGS sequence"/>
</dbReference>
<dbReference type="OrthoDB" id="7870801at2"/>
<name>A0A506TWK7_9HYPH</name>
<dbReference type="EMBL" id="VHLH01000046">
    <property type="protein sequence ID" value="TPW25870.1"/>
    <property type="molecule type" value="Genomic_DNA"/>
</dbReference>
<proteinExistence type="predicted"/>
<feature type="signal peptide" evidence="1">
    <location>
        <begin position="1"/>
        <end position="19"/>
    </location>
</feature>
<comment type="caution">
    <text evidence="2">The sequence shown here is derived from an EMBL/GenBank/DDBJ whole genome shotgun (WGS) entry which is preliminary data.</text>
</comment>
<accession>A0A506TWK7</accession>
<evidence type="ECO:0008006" key="4">
    <source>
        <dbReference type="Google" id="ProtNLM"/>
    </source>
</evidence>
<keyword evidence="3" id="KW-1185">Reference proteome</keyword>